<accession>A0A841U448</accession>
<feature type="transmembrane region" description="Helical" evidence="1">
    <location>
        <begin position="289"/>
        <end position="308"/>
    </location>
</feature>
<sequence length="579" mass="63647">MRGERQLKIRFFLSLTLIAACSVLVLASALFVWFRAKTIDNVNAANESVLLNTETVLDKYIDTAQNYTMDFYRNPNINMVMQSEDNGWSDQLYGALSQIRGTLTVNPYLENAYIMGKDEPALMFENNPLSPDAKRELFERIRGSVIKQSPFMWTATMNDGKPSALLTVFYNDRAFDSSEYAGAIAITVNLQKLQRNLFTSSEDGDTRYAVLDAAGSVLMQNGPADSGFDPDLLGTIAGGTAKAGTLVWDSDRDGRKLITYRQADRGGLWLLSETPYENSVRDIASALKLLVWLCLSLMAAAAIIAALVSHRMYKPIGTLFGAIRSLSGERLGFASGIGGGGFAGGGGGFAEANRELERIAGRFGELARENEDSALLNWLTSPYRSDDRLPSALPPLRNAEGPASFRVAVLRLIRSEEDDGMTSDALRERMRGLPRLTEELFEETVTCRGFFPHGEAAVLILSERETGSFGDDGQSRPRWELLEQRIRSWPVKACTIGVSRLSADSGELKRLYEEANGSLQHAKFQYRASVLFAEDAGGLGDGPVPDGLAEAVLQVVRSREQELIPRAVERLLAAMAEFK</sequence>
<dbReference type="RefSeq" id="WP_185139296.1">
    <property type="nucleotide sequence ID" value="NZ_JACJVR010000126.1"/>
</dbReference>
<gene>
    <name evidence="2" type="ORF">H7B90_28520</name>
</gene>
<keyword evidence="1" id="KW-0812">Transmembrane</keyword>
<feature type="non-terminal residue" evidence="2">
    <location>
        <position position="579"/>
    </location>
</feature>
<feature type="transmembrane region" description="Helical" evidence="1">
    <location>
        <begin position="12"/>
        <end position="34"/>
    </location>
</feature>
<dbReference type="PROSITE" id="PS51257">
    <property type="entry name" value="PROKAR_LIPOPROTEIN"/>
    <property type="match status" value="1"/>
</dbReference>
<protein>
    <submittedName>
        <fullName evidence="2">Cache domain-containing protein</fullName>
    </submittedName>
</protein>
<evidence type="ECO:0000313" key="3">
    <source>
        <dbReference type="Proteomes" id="UP000553776"/>
    </source>
</evidence>
<dbReference type="EMBL" id="JACJVR010000126">
    <property type="protein sequence ID" value="MBB6695345.1"/>
    <property type="molecule type" value="Genomic_DNA"/>
</dbReference>
<evidence type="ECO:0000256" key="1">
    <source>
        <dbReference type="SAM" id="Phobius"/>
    </source>
</evidence>
<comment type="caution">
    <text evidence="2">The sequence shown here is derived from an EMBL/GenBank/DDBJ whole genome shotgun (WGS) entry which is preliminary data.</text>
</comment>
<keyword evidence="3" id="KW-1185">Reference proteome</keyword>
<organism evidence="2 3">
    <name type="scientific">Cohnella xylanilytica</name>
    <dbReference type="NCBI Taxonomy" id="557555"/>
    <lineage>
        <taxon>Bacteria</taxon>
        <taxon>Bacillati</taxon>
        <taxon>Bacillota</taxon>
        <taxon>Bacilli</taxon>
        <taxon>Bacillales</taxon>
        <taxon>Paenibacillaceae</taxon>
        <taxon>Cohnella</taxon>
    </lineage>
</organism>
<name>A0A841U448_9BACL</name>
<evidence type="ECO:0000313" key="2">
    <source>
        <dbReference type="EMBL" id="MBB6695345.1"/>
    </source>
</evidence>
<dbReference type="Proteomes" id="UP000553776">
    <property type="component" value="Unassembled WGS sequence"/>
</dbReference>
<keyword evidence="1" id="KW-1133">Transmembrane helix</keyword>
<dbReference type="AlphaFoldDB" id="A0A841U448"/>
<reference evidence="2 3" key="1">
    <citation type="submission" date="2020-08" db="EMBL/GenBank/DDBJ databases">
        <title>Cohnella phylogeny.</title>
        <authorList>
            <person name="Dunlap C."/>
        </authorList>
    </citation>
    <scope>NUCLEOTIDE SEQUENCE [LARGE SCALE GENOMIC DNA]</scope>
    <source>
        <strain evidence="2 3">DSM 25239</strain>
    </source>
</reference>
<proteinExistence type="predicted"/>
<keyword evidence="1" id="KW-0472">Membrane</keyword>